<organism evidence="2 3">
    <name type="scientific">Rhizobium lentis</name>
    <dbReference type="NCBI Taxonomy" id="1138194"/>
    <lineage>
        <taxon>Bacteria</taxon>
        <taxon>Pseudomonadati</taxon>
        <taxon>Pseudomonadota</taxon>
        <taxon>Alphaproteobacteria</taxon>
        <taxon>Hyphomicrobiales</taxon>
        <taxon>Rhizobiaceae</taxon>
        <taxon>Rhizobium/Agrobacterium group</taxon>
        <taxon>Rhizobium</taxon>
    </lineage>
</organism>
<reference evidence="2 3" key="1">
    <citation type="submission" date="2020-08" db="EMBL/GenBank/DDBJ databases">
        <title>Genomic Encyclopedia of Type Strains, Phase IV (KMG-V): Genome sequencing to study the core and pangenomes of soil and plant-associated prokaryotes.</title>
        <authorList>
            <person name="Whitman W."/>
        </authorList>
    </citation>
    <scope>NUCLEOTIDE SEQUENCE [LARGE SCALE GENOMIC DNA]</scope>
    <source>
        <strain evidence="2 3">SEMIA 4034</strain>
    </source>
</reference>
<sequence length="389" mass="43682">MMPTPALVRDRHHFCPREATNQSRSGTAHLFERERQDEHRSADDMKTRHWDRRGNGGLTFTELGFGTAPLGNLYRAISDEEAAAVVDAAWQYGIRYFDTAPLYGLGLAERRVGRFLARKKREDFVVSTKVGRIMKVCRPDERTGIGKFFDTPNRREVFDYSYDGVMRSLEASFERTGLDSFDILFVHDLDVFNHGTPEACDHYVEQFMTGGYHAMISLRDQGVVKAIGGGINEWEMCQTLAERGDFDLFLLAGRYTLLEQDALESFLPMCEARDIGIVLGAPYNSGILATGPIPGAQYNYSDAPSEILDRVRRIEQVCREHHVALADAALNFPLNHPAVVSVIPGGQSVDQVTSNHRARNTPIPCELWEELKALGLMRVDAPVREDSGR</sequence>
<name>A0A7W8UQB0_9HYPH</name>
<dbReference type="EC" id="1.1.1.122" evidence="2"/>
<dbReference type="PANTHER" id="PTHR42686:SF1">
    <property type="entry name" value="GH17980P-RELATED"/>
    <property type="match status" value="1"/>
</dbReference>
<feature type="domain" description="NADP-dependent oxidoreductase" evidence="1">
    <location>
        <begin position="62"/>
        <end position="374"/>
    </location>
</feature>
<dbReference type="PANTHER" id="PTHR42686">
    <property type="entry name" value="GH17980P-RELATED"/>
    <property type="match status" value="1"/>
</dbReference>
<keyword evidence="2" id="KW-0560">Oxidoreductase</keyword>
<accession>A0A7W8UQB0</accession>
<dbReference type="GO" id="GO:0005829">
    <property type="term" value="C:cytosol"/>
    <property type="evidence" value="ECO:0007669"/>
    <property type="project" value="TreeGrafter"/>
</dbReference>
<dbReference type="EMBL" id="JACHBC010000006">
    <property type="protein sequence ID" value="MBB5561432.1"/>
    <property type="molecule type" value="Genomic_DNA"/>
</dbReference>
<evidence type="ECO:0000313" key="3">
    <source>
        <dbReference type="Proteomes" id="UP000528824"/>
    </source>
</evidence>
<dbReference type="InterPro" id="IPR036812">
    <property type="entry name" value="NAD(P)_OxRdtase_dom_sf"/>
</dbReference>
<dbReference type="InterPro" id="IPR020471">
    <property type="entry name" value="AKR"/>
</dbReference>
<dbReference type="InterPro" id="IPR023210">
    <property type="entry name" value="NADP_OxRdtase_dom"/>
</dbReference>
<dbReference type="SUPFAM" id="SSF51430">
    <property type="entry name" value="NAD(P)-linked oxidoreductase"/>
    <property type="match status" value="1"/>
</dbReference>
<dbReference type="AlphaFoldDB" id="A0A7W8UQB0"/>
<comment type="caution">
    <text evidence="2">The sequence shown here is derived from an EMBL/GenBank/DDBJ whole genome shotgun (WGS) entry which is preliminary data.</text>
</comment>
<protein>
    <submittedName>
        <fullName evidence="2">D-threo-aldose 1-dehydrogenase</fullName>
        <ecNumber evidence="2">1.1.1.122</ecNumber>
    </submittedName>
</protein>
<gene>
    <name evidence="2" type="ORF">GGI59_003108</name>
</gene>
<evidence type="ECO:0000259" key="1">
    <source>
        <dbReference type="Pfam" id="PF00248"/>
    </source>
</evidence>
<proteinExistence type="predicted"/>
<dbReference type="GO" id="GO:0047834">
    <property type="term" value="F:D-threo-aldose 1-dehydrogenase activity"/>
    <property type="evidence" value="ECO:0007669"/>
    <property type="project" value="UniProtKB-EC"/>
</dbReference>
<dbReference type="Pfam" id="PF00248">
    <property type="entry name" value="Aldo_ket_red"/>
    <property type="match status" value="1"/>
</dbReference>
<evidence type="ECO:0000313" key="2">
    <source>
        <dbReference type="EMBL" id="MBB5561432.1"/>
    </source>
</evidence>
<dbReference type="Proteomes" id="UP000528824">
    <property type="component" value="Unassembled WGS sequence"/>
</dbReference>
<keyword evidence="3" id="KW-1185">Reference proteome</keyword>
<dbReference type="Gene3D" id="3.20.20.100">
    <property type="entry name" value="NADP-dependent oxidoreductase domain"/>
    <property type="match status" value="1"/>
</dbReference>